<dbReference type="OrthoDB" id="2288664at2759"/>
<sequence>MTTQVSGRHTIQRNNTMGPSTAIQEWELERVMTLSQLSHYRERVELLEKKAEGDKKMYDKHRLSLLREVKLKDSLAEKRIRDMEQEFFEQIHCMQLLLEQEKKEHEDQVKDLRDHYEALLQTEQKKHERRISGFQQRLNAKSCEYAQLVENNMRFQACSPPPPPPLLSHHAYPLSPTSLDSASSSQSDSEEESTIRLLQERLISLQSVHEQEKREWQAQLDAQQCEMQQLRDQLEQQKDTNKQSQLSSPPPSPNEYYLKGAQQVYEEKLRSMEQKYEQKTSQIKETYRGDLAAMKDRFLQESQQVAMQHEARVQNLVSEHQHMIQEMKDEHENQVEVLKIEYQAALAEREREYEDDLKCAIASCEQQWQCKVNDLEASMSKDQLAIRKHWEARVEKAASARQDEYVRLQGELQVVKDRLGREIERRHDVQAALNQAIEENKHIRKRVGITTEAYRKLQRQQTQAHKLASDLVLITEDVDVQHTSLVDLLHKAVSNVSNIHARQCILEQNAEASSSSFLGLSLASFF</sequence>
<feature type="region of interest" description="Disordered" evidence="2">
    <location>
        <begin position="156"/>
        <end position="194"/>
    </location>
</feature>
<proteinExistence type="predicted"/>
<feature type="coiled-coil region" evidence="1">
    <location>
        <begin position="66"/>
        <end position="122"/>
    </location>
</feature>
<protein>
    <submittedName>
        <fullName evidence="3">Uncharacterized protein</fullName>
    </submittedName>
</protein>
<evidence type="ECO:0000256" key="2">
    <source>
        <dbReference type="SAM" id="MobiDB-lite"/>
    </source>
</evidence>
<keyword evidence="1" id="KW-0175">Coiled coil</keyword>
<feature type="region of interest" description="Disordered" evidence="2">
    <location>
        <begin position="232"/>
        <end position="256"/>
    </location>
</feature>
<reference evidence="3" key="1">
    <citation type="journal article" date="2014" name="Genome Announc.">
        <title>De novo whole-genome sequence and genome annotation of Lichtheimia ramosa.</title>
        <authorList>
            <person name="Linde J."/>
            <person name="Schwartze V."/>
            <person name="Binder U."/>
            <person name="Lass-Florl C."/>
            <person name="Voigt K."/>
            <person name="Horn F."/>
        </authorList>
    </citation>
    <scope>NUCLEOTIDE SEQUENCE</scope>
    <source>
        <strain evidence="3">JMRC FSU:6197</strain>
    </source>
</reference>
<accession>A0A077X530</accession>
<name>A0A077X530_9FUNG</name>
<evidence type="ECO:0000256" key="1">
    <source>
        <dbReference type="SAM" id="Coils"/>
    </source>
</evidence>
<gene>
    <name evidence="3" type="ORF">LRAMOSA06457</name>
</gene>
<feature type="compositionally biased region" description="Basic and acidic residues" evidence="2">
    <location>
        <begin position="232"/>
        <end position="241"/>
    </location>
</feature>
<dbReference type="EMBL" id="LK023386">
    <property type="protein sequence ID" value="CDS14287.1"/>
    <property type="molecule type" value="Genomic_DNA"/>
</dbReference>
<organism evidence="3">
    <name type="scientific">Lichtheimia ramosa</name>
    <dbReference type="NCBI Taxonomy" id="688394"/>
    <lineage>
        <taxon>Eukaryota</taxon>
        <taxon>Fungi</taxon>
        <taxon>Fungi incertae sedis</taxon>
        <taxon>Mucoromycota</taxon>
        <taxon>Mucoromycotina</taxon>
        <taxon>Mucoromycetes</taxon>
        <taxon>Mucorales</taxon>
        <taxon>Lichtheimiaceae</taxon>
        <taxon>Lichtheimia</taxon>
    </lineage>
</organism>
<evidence type="ECO:0000313" key="3">
    <source>
        <dbReference type="EMBL" id="CDS14287.1"/>
    </source>
</evidence>
<feature type="compositionally biased region" description="Low complexity" evidence="2">
    <location>
        <begin position="167"/>
        <end position="187"/>
    </location>
</feature>
<dbReference type="AlphaFoldDB" id="A0A077X530"/>